<evidence type="ECO:0000256" key="2">
    <source>
        <dbReference type="RuleBase" id="RU364082"/>
    </source>
</evidence>
<dbReference type="CDD" id="cd05254">
    <property type="entry name" value="dTDP_HR_like_SDR_e"/>
    <property type="match status" value="1"/>
</dbReference>
<dbReference type="InterPro" id="IPR036291">
    <property type="entry name" value="NAD(P)-bd_dom_sf"/>
</dbReference>
<dbReference type="OrthoDB" id="9803892at2"/>
<comment type="caution">
    <text evidence="4">The sequence shown here is derived from an EMBL/GenBank/DDBJ whole genome shotgun (WGS) entry which is preliminary data.</text>
</comment>
<dbReference type="InterPro" id="IPR029903">
    <property type="entry name" value="RmlD-like-bd"/>
</dbReference>
<dbReference type="Gene3D" id="3.90.25.10">
    <property type="entry name" value="UDP-galactose 4-epimerase, domain 1"/>
    <property type="match status" value="1"/>
</dbReference>
<evidence type="ECO:0000313" key="5">
    <source>
        <dbReference type="Proteomes" id="UP000287156"/>
    </source>
</evidence>
<dbReference type="PANTHER" id="PTHR10491:SF4">
    <property type="entry name" value="METHIONINE ADENOSYLTRANSFERASE 2 SUBUNIT BETA"/>
    <property type="match status" value="1"/>
</dbReference>
<organism evidence="4 5">
    <name type="scientific">Siminovitchia acidinfaciens</name>
    <dbReference type="NCBI Taxonomy" id="2321395"/>
    <lineage>
        <taxon>Bacteria</taxon>
        <taxon>Bacillati</taxon>
        <taxon>Bacillota</taxon>
        <taxon>Bacilli</taxon>
        <taxon>Bacillales</taxon>
        <taxon>Bacillaceae</taxon>
        <taxon>Siminovitchia</taxon>
    </lineage>
</organism>
<evidence type="ECO:0000259" key="3">
    <source>
        <dbReference type="Pfam" id="PF04321"/>
    </source>
</evidence>
<evidence type="ECO:0000313" key="4">
    <source>
        <dbReference type="EMBL" id="RST74163.1"/>
    </source>
</evidence>
<comment type="function">
    <text evidence="2">Catalyzes the reduction of dTDP-6-deoxy-L-lyxo-4-hexulose to yield dTDP-L-rhamnose.</text>
</comment>
<dbReference type="PANTHER" id="PTHR10491">
    <property type="entry name" value="DTDP-4-DEHYDRORHAMNOSE REDUCTASE"/>
    <property type="match status" value="1"/>
</dbReference>
<comment type="similarity">
    <text evidence="1 2">Belongs to the dTDP-4-dehydrorhamnose reductase family.</text>
</comment>
<name>A0A429XZF5_9BACI</name>
<dbReference type="GO" id="GO:0005829">
    <property type="term" value="C:cytosol"/>
    <property type="evidence" value="ECO:0007669"/>
    <property type="project" value="TreeGrafter"/>
</dbReference>
<dbReference type="AlphaFoldDB" id="A0A429XZF5"/>
<dbReference type="GO" id="GO:0008831">
    <property type="term" value="F:dTDP-4-dehydrorhamnose reductase activity"/>
    <property type="evidence" value="ECO:0007669"/>
    <property type="project" value="UniProtKB-EC"/>
</dbReference>
<keyword evidence="2" id="KW-0521">NADP</keyword>
<feature type="domain" description="RmlD-like substrate binding" evidence="3">
    <location>
        <begin position="1"/>
        <end position="279"/>
    </location>
</feature>
<evidence type="ECO:0000256" key="1">
    <source>
        <dbReference type="ARBA" id="ARBA00010944"/>
    </source>
</evidence>
<keyword evidence="5" id="KW-1185">Reference proteome</keyword>
<dbReference type="RefSeq" id="WP_126050550.1">
    <property type="nucleotide sequence ID" value="NZ_QYTV02000004.1"/>
</dbReference>
<dbReference type="UniPathway" id="UPA00124"/>
<proteinExistence type="inferred from homology"/>
<dbReference type="Proteomes" id="UP000287156">
    <property type="component" value="Unassembled WGS sequence"/>
</dbReference>
<dbReference type="Pfam" id="PF04321">
    <property type="entry name" value="RmlD_sub_bind"/>
    <property type="match status" value="1"/>
</dbReference>
<sequence>MKILVTGSTGQLGYDVVREGFNRGFEVIDIGSKDLNIINNYEVGQFIKGARPDAIIHCAAYTAVDQAEDDKEACWDVNVLGTRNLANAAKDVKAKFIYISTDYVFDGRGHRPFKETDETNPIGYYGLTKSEGEKKVKSILDTWFIVRISWVFGLNGNNFVKTMLRLAESRDELSVVGDQVGSPTYTLDLSRLLLDMVCTEKYGIYHASNEGFCSWAEFANEIFRQSGKKVKVHSITTEEYPTRARRPKNSRMSKQKLIDNGFNPLPEWQDALRRYLSELTHEVKK</sequence>
<dbReference type="EMBL" id="QYTV02000004">
    <property type="protein sequence ID" value="RST74163.1"/>
    <property type="molecule type" value="Genomic_DNA"/>
</dbReference>
<reference evidence="4" key="1">
    <citation type="submission" date="2018-12" db="EMBL/GenBank/DDBJ databases">
        <authorList>
            <person name="Sun L."/>
            <person name="Chen Z."/>
        </authorList>
    </citation>
    <scope>NUCLEOTIDE SEQUENCE [LARGE SCALE GENOMIC DNA]</scope>
    <source>
        <strain evidence="4">3-2-2</strain>
    </source>
</reference>
<keyword evidence="2 4" id="KW-0560">Oxidoreductase</keyword>
<comment type="pathway">
    <text evidence="2">Carbohydrate biosynthesis; dTDP-L-rhamnose biosynthesis.</text>
</comment>
<dbReference type="Gene3D" id="3.40.50.720">
    <property type="entry name" value="NAD(P)-binding Rossmann-like Domain"/>
    <property type="match status" value="1"/>
</dbReference>
<dbReference type="SUPFAM" id="SSF51735">
    <property type="entry name" value="NAD(P)-binding Rossmann-fold domains"/>
    <property type="match status" value="1"/>
</dbReference>
<dbReference type="GO" id="GO:0019305">
    <property type="term" value="P:dTDP-rhamnose biosynthetic process"/>
    <property type="evidence" value="ECO:0007669"/>
    <property type="project" value="UniProtKB-UniPathway"/>
</dbReference>
<gene>
    <name evidence="4" type="primary">rfbD</name>
    <name evidence="4" type="ORF">D4T97_010810</name>
</gene>
<dbReference type="NCBIfam" id="TIGR01214">
    <property type="entry name" value="rmlD"/>
    <property type="match status" value="1"/>
</dbReference>
<dbReference type="InterPro" id="IPR005913">
    <property type="entry name" value="dTDP_dehydrorham_reduct"/>
</dbReference>
<dbReference type="EC" id="1.1.1.133" evidence="2"/>
<protein>
    <recommendedName>
        <fullName evidence="2">dTDP-4-dehydrorhamnose reductase</fullName>
        <ecNumber evidence="2">1.1.1.133</ecNumber>
    </recommendedName>
</protein>
<accession>A0A429XZF5</accession>